<evidence type="ECO:0000313" key="2">
    <source>
        <dbReference type="EMBL" id="RCX13851.1"/>
    </source>
</evidence>
<keyword evidence="1" id="KW-0812">Transmembrane</keyword>
<organism evidence="2 3">
    <name type="scientific">Anaerobacterium chartisolvens</name>
    <dbReference type="NCBI Taxonomy" id="1297424"/>
    <lineage>
        <taxon>Bacteria</taxon>
        <taxon>Bacillati</taxon>
        <taxon>Bacillota</taxon>
        <taxon>Clostridia</taxon>
        <taxon>Eubacteriales</taxon>
        <taxon>Oscillospiraceae</taxon>
        <taxon>Anaerobacterium</taxon>
    </lineage>
</organism>
<dbReference type="EMBL" id="QPJT01000016">
    <property type="protein sequence ID" value="RCX13851.1"/>
    <property type="molecule type" value="Genomic_DNA"/>
</dbReference>
<dbReference type="Pfam" id="PF06898">
    <property type="entry name" value="YqfD"/>
    <property type="match status" value="1"/>
</dbReference>
<protein>
    <recommendedName>
        <fullName evidence="4">Sporulation protein YqfD</fullName>
    </recommendedName>
</protein>
<evidence type="ECO:0000313" key="3">
    <source>
        <dbReference type="Proteomes" id="UP000253034"/>
    </source>
</evidence>
<evidence type="ECO:0000256" key="1">
    <source>
        <dbReference type="SAM" id="Phobius"/>
    </source>
</evidence>
<keyword evidence="1" id="KW-1133">Transmembrane helix</keyword>
<dbReference type="AlphaFoldDB" id="A0A369AXH3"/>
<accession>A0A369AXH3</accession>
<dbReference type="RefSeq" id="WP_114298484.1">
    <property type="nucleotide sequence ID" value="NZ_QPJT01000016.1"/>
</dbReference>
<dbReference type="Proteomes" id="UP000253034">
    <property type="component" value="Unassembled WGS sequence"/>
</dbReference>
<dbReference type="InterPro" id="IPR010690">
    <property type="entry name" value="YqfD"/>
</dbReference>
<dbReference type="PIRSF" id="PIRSF029895">
    <property type="entry name" value="SpoIV"/>
    <property type="match status" value="1"/>
</dbReference>
<feature type="transmembrane region" description="Helical" evidence="1">
    <location>
        <begin position="92"/>
        <end position="113"/>
    </location>
</feature>
<keyword evidence="3" id="KW-1185">Reference proteome</keyword>
<dbReference type="OrthoDB" id="1640349at2"/>
<dbReference type="NCBIfam" id="TIGR02876">
    <property type="entry name" value="spore_yqfD"/>
    <property type="match status" value="1"/>
</dbReference>
<name>A0A369AXH3_9FIRM</name>
<comment type="caution">
    <text evidence="2">The sequence shown here is derived from an EMBL/GenBank/DDBJ whole genome shotgun (WGS) entry which is preliminary data.</text>
</comment>
<keyword evidence="1" id="KW-0472">Membrane</keyword>
<reference evidence="2 3" key="1">
    <citation type="submission" date="2018-07" db="EMBL/GenBank/DDBJ databases">
        <title>Genomic Encyclopedia of Type Strains, Phase IV (KMG-IV): sequencing the most valuable type-strain genomes for metagenomic binning, comparative biology and taxonomic classification.</title>
        <authorList>
            <person name="Goeker M."/>
        </authorList>
    </citation>
    <scope>NUCLEOTIDE SEQUENCE [LARGE SCALE GENOMIC DNA]</scope>
    <source>
        <strain evidence="2 3">DSM 27016</strain>
    </source>
</reference>
<proteinExistence type="predicted"/>
<gene>
    <name evidence="2" type="ORF">DFR58_11687</name>
</gene>
<sequence>MLLLRLWNYMRGYVIIVVEGYFLEKFINICIHRQVFLWGIKRQKNCTMTLNVSIRGFKMLRPIAKKTGCRMEIVEKRGLPFILNRYKRRKTFIAGAFAFVILFYIFTSFIWAIEVTGNEKIDTEVLIDKLAQYGVKQGGLKYSIDTGDVVSSLMIDVKELAWVGVSIKGTKVKVSVVERVAPPELIPAAEPCNIIAYRDAVIKSVYAKIGQQEVRAGDTVKRRQVLISGSITSENKEVGAKLVHASGEVFATTWYEGSAEVRDVIEEKVSTGEKMSNYTLVLFSKEIKLFPKAVPYNEYEKEETKKRFSVGEDMVFPIGITVDTYNENKLVKKNIGLEEAQKAAEDEAYNKAAEDIPEEAEIIKRDVEVIEKEDGDMEVNVIIECIEDIGIEQKMGGS</sequence>
<evidence type="ECO:0008006" key="4">
    <source>
        <dbReference type="Google" id="ProtNLM"/>
    </source>
</evidence>